<keyword evidence="2" id="KW-0812">Transmembrane</keyword>
<dbReference type="Proteomes" id="UP000077315">
    <property type="component" value="Unassembled WGS sequence"/>
</dbReference>
<dbReference type="OrthoDB" id="2427554at2759"/>
<dbReference type="CDD" id="cd07992">
    <property type="entry name" value="LPLAT_AAK14816-like"/>
    <property type="match status" value="1"/>
</dbReference>
<dbReference type="GeneID" id="28989934"/>
<dbReference type="GO" id="GO:0004366">
    <property type="term" value="F:glycerol-3-phosphate O-acyltransferase activity"/>
    <property type="evidence" value="ECO:0007669"/>
    <property type="project" value="TreeGrafter"/>
</dbReference>
<feature type="compositionally biased region" description="Basic and acidic residues" evidence="1">
    <location>
        <begin position="596"/>
        <end position="610"/>
    </location>
</feature>
<dbReference type="VEuPathDB" id="FungiDB:PHYBLDRAFT_125084"/>
<feature type="transmembrane region" description="Helical" evidence="2">
    <location>
        <begin position="400"/>
        <end position="420"/>
    </location>
</feature>
<reference evidence="5" key="1">
    <citation type="submission" date="2015-06" db="EMBL/GenBank/DDBJ databases">
        <title>Expansion of signal transduction pathways in fungi by whole-genome duplication.</title>
        <authorList>
            <consortium name="DOE Joint Genome Institute"/>
            <person name="Corrochano L.M."/>
            <person name="Kuo A."/>
            <person name="Marcet-Houben M."/>
            <person name="Polaino S."/>
            <person name="Salamov A."/>
            <person name="Villalobos J.M."/>
            <person name="Alvarez M.I."/>
            <person name="Avalos J."/>
            <person name="Benito E.P."/>
            <person name="Benoit I."/>
            <person name="Burger G."/>
            <person name="Camino L.P."/>
            <person name="Canovas D."/>
            <person name="Cerda-Olmedo E."/>
            <person name="Cheng J.-F."/>
            <person name="Dominguez A."/>
            <person name="Elias M."/>
            <person name="Eslava A.P."/>
            <person name="Glaser F."/>
            <person name="Grimwood J."/>
            <person name="Gutierrez G."/>
            <person name="Heitman J."/>
            <person name="Henrissat B."/>
            <person name="Iturriaga E.A."/>
            <person name="Lang B.F."/>
            <person name="Lavin J.L."/>
            <person name="Lee S."/>
            <person name="Li W."/>
            <person name="Lindquist E."/>
            <person name="Lopez-Garcia S."/>
            <person name="Luque E.M."/>
            <person name="Marcos A.T."/>
            <person name="Martin J."/>
            <person name="McCluskey K."/>
            <person name="Medina H.R."/>
            <person name="Miralles-Duran A."/>
            <person name="Miyazaki A."/>
            <person name="Munoz-Torres E."/>
            <person name="Oguiza J.A."/>
            <person name="Ohm R."/>
            <person name="Olmedo M."/>
            <person name="Orejas M."/>
            <person name="Ortiz-Castellanos L."/>
            <person name="Pisabarro A.G."/>
            <person name="Rodriguez-Romero J."/>
            <person name="Ruiz-Herrera J."/>
            <person name="Ruiz-Vazquez R."/>
            <person name="Sanz C."/>
            <person name="Schackwitz W."/>
            <person name="Schmutz J."/>
            <person name="Shahriari M."/>
            <person name="Shelest E."/>
            <person name="Silva-Franco F."/>
            <person name="Soanes D."/>
            <person name="Syed K."/>
            <person name="Tagua V.G."/>
            <person name="Talbot N.J."/>
            <person name="Thon M."/>
            <person name="De vries R.P."/>
            <person name="Wiebenga A."/>
            <person name="Yadav J.S."/>
            <person name="Braun E.L."/>
            <person name="Baker S."/>
            <person name="Garre V."/>
            <person name="Horwitz B."/>
            <person name="Torres-Martinez S."/>
            <person name="Idnurm A."/>
            <person name="Herrera-Estrella A."/>
            <person name="Gabaldon T."/>
            <person name="Grigoriev I.V."/>
        </authorList>
    </citation>
    <scope>NUCLEOTIDE SEQUENCE [LARGE SCALE GENOMIC DNA]</scope>
    <source>
        <strain evidence="5">NRRL 1555(-)</strain>
    </source>
</reference>
<protein>
    <recommendedName>
        <fullName evidence="3">Phospholipid/glycerol acyltransferase domain-containing protein</fullName>
    </recommendedName>
</protein>
<name>A0A162XA09_PHYB8</name>
<evidence type="ECO:0000259" key="3">
    <source>
        <dbReference type="SMART" id="SM00563"/>
    </source>
</evidence>
<organism evidence="4 5">
    <name type="scientific">Phycomyces blakesleeanus (strain ATCC 8743b / DSM 1359 / FGSC 10004 / NBRC 33097 / NRRL 1555)</name>
    <dbReference type="NCBI Taxonomy" id="763407"/>
    <lineage>
        <taxon>Eukaryota</taxon>
        <taxon>Fungi</taxon>
        <taxon>Fungi incertae sedis</taxon>
        <taxon>Mucoromycota</taxon>
        <taxon>Mucoromycotina</taxon>
        <taxon>Mucoromycetes</taxon>
        <taxon>Mucorales</taxon>
        <taxon>Phycomycetaceae</taxon>
        <taxon>Phycomyces</taxon>
    </lineage>
</organism>
<dbReference type="SMART" id="SM00563">
    <property type="entry name" value="PlsC"/>
    <property type="match status" value="1"/>
</dbReference>
<feature type="domain" description="Phospholipid/glycerol acyltransferase" evidence="3">
    <location>
        <begin position="45"/>
        <end position="250"/>
    </location>
</feature>
<gene>
    <name evidence="4" type="ORF">PHYBLDRAFT_125084</name>
</gene>
<dbReference type="InParanoid" id="A0A162XA09"/>
<keyword evidence="5" id="KW-1185">Reference proteome</keyword>
<dbReference type="AlphaFoldDB" id="A0A162XA09"/>
<keyword evidence="2" id="KW-1133">Transmembrane helix</keyword>
<dbReference type="GO" id="GO:0008654">
    <property type="term" value="P:phospholipid biosynthetic process"/>
    <property type="evidence" value="ECO:0007669"/>
    <property type="project" value="TreeGrafter"/>
</dbReference>
<feature type="transmembrane region" description="Helical" evidence="2">
    <location>
        <begin position="451"/>
        <end position="474"/>
    </location>
</feature>
<dbReference type="PANTHER" id="PTHR31605:SF0">
    <property type="entry name" value="GLYCEROL-3-PHOSPHATE O-ACYLTRANSFERASE 1"/>
    <property type="match status" value="1"/>
</dbReference>
<evidence type="ECO:0000256" key="2">
    <source>
        <dbReference type="SAM" id="Phobius"/>
    </source>
</evidence>
<dbReference type="GO" id="GO:0016287">
    <property type="term" value="F:glycerone-phosphate O-acyltransferase activity"/>
    <property type="evidence" value="ECO:0007669"/>
    <property type="project" value="TreeGrafter"/>
</dbReference>
<dbReference type="InterPro" id="IPR052744">
    <property type="entry name" value="GPAT/DAPAT"/>
</dbReference>
<dbReference type="SUPFAM" id="SSF69593">
    <property type="entry name" value="Glycerol-3-phosphate (1)-acyltransferase"/>
    <property type="match status" value="1"/>
</dbReference>
<dbReference type="RefSeq" id="XP_018291505.1">
    <property type="nucleotide sequence ID" value="XM_018429028.1"/>
</dbReference>
<evidence type="ECO:0000313" key="4">
    <source>
        <dbReference type="EMBL" id="OAD73465.1"/>
    </source>
</evidence>
<dbReference type="InterPro" id="IPR002123">
    <property type="entry name" value="Plipid/glycerol_acylTrfase"/>
</dbReference>
<dbReference type="PANTHER" id="PTHR31605">
    <property type="entry name" value="GLYCEROL-3-PHOSPHATE O-ACYLTRANSFERASE 1"/>
    <property type="match status" value="1"/>
</dbReference>
<dbReference type="EMBL" id="KV440981">
    <property type="protein sequence ID" value="OAD73465.1"/>
    <property type="molecule type" value="Genomic_DNA"/>
</dbReference>
<dbReference type="Pfam" id="PF01553">
    <property type="entry name" value="Acyltransferase"/>
    <property type="match status" value="1"/>
</dbReference>
<evidence type="ECO:0000256" key="1">
    <source>
        <dbReference type="SAM" id="MobiDB-lite"/>
    </source>
</evidence>
<evidence type="ECO:0000313" key="5">
    <source>
        <dbReference type="Proteomes" id="UP000077315"/>
    </source>
</evidence>
<feature type="region of interest" description="Disordered" evidence="1">
    <location>
        <begin position="584"/>
        <end position="624"/>
    </location>
</feature>
<proteinExistence type="predicted"/>
<dbReference type="STRING" id="763407.A0A162XA09"/>
<sequence length="624" mass="69902">MTGQLCIDAITQGIVKVGFRVILHVFFREIKTSGVDQVPANGPCIFIVGPHSNQFVDGMVFYSYTVRRTYSVMAAVSYKKPVIGHIGQVLRAIPVVRPQDIMKSGTGHVLYDPMDPYRVRGVGTMFTQELMPRDTVVFVGCKLQVIKVVSDTEMEIAYTLDTREDALAGCKSNVPCVFKIAPHVDQTPVYEEVHNYLDNNQCIVIFPEGGSHDRTEMLPLKAGFAVMALGAVAENPSLDLKIIPVGLNYFHPDQFRSRAVVSYGQPISVSHEDAEMFKRGGRDKHEAVMRLLDQSDEAFKGVTISAPDDDTLCIIRAACRLRESDHHTPLSIEQIVQHNRDFAKGWNQLRSDPQLQALSRRVKLYNETLSFFDIKDHQVEKLNIPQMTAARLLVQRLTKLLVVSGVCAPAYIANLPLMWITQYISKMKQREALAGSMVKVAAKDVLATWKVLVAAFAVPSLYLLYAGIYVFYFAKNRIFLSPKAKILKISNLFALQLILQYGFLRLGDAGRDLYKSTKPLFLALRNPKAGEILQSMRSNLAKDITTFVSQHTNIFPTFDENIENINESPITRETSPTLSIVTTTSADSQGLCDTPNPDKFDLDMYKEQKPESSFPIKNETEHSI</sequence>
<keyword evidence="2" id="KW-0472">Membrane</keyword>
<accession>A0A162XA09</accession>